<dbReference type="EMBL" id="SGPK01000056">
    <property type="protein sequence ID" value="THH09675.1"/>
    <property type="molecule type" value="Genomic_DNA"/>
</dbReference>
<dbReference type="GO" id="GO:0005576">
    <property type="term" value="C:extracellular region"/>
    <property type="evidence" value="ECO:0007669"/>
    <property type="project" value="UniProtKB-SubCell"/>
</dbReference>
<dbReference type="GO" id="GO:0005524">
    <property type="term" value="F:ATP binding"/>
    <property type="evidence" value="ECO:0007669"/>
    <property type="project" value="InterPro"/>
</dbReference>
<dbReference type="Gene3D" id="1.10.510.10">
    <property type="entry name" value="Transferase(Phosphotransferase) domain 1"/>
    <property type="match status" value="1"/>
</dbReference>
<dbReference type="GO" id="GO:0043657">
    <property type="term" value="C:host cell"/>
    <property type="evidence" value="ECO:0007669"/>
    <property type="project" value="UniProtKB-SubCell"/>
</dbReference>
<dbReference type="InterPro" id="IPR000719">
    <property type="entry name" value="Prot_kinase_dom"/>
</dbReference>
<protein>
    <recommendedName>
        <fullName evidence="4">Protein kinase domain-containing protein</fullName>
    </recommendedName>
</protein>
<dbReference type="GO" id="GO:0004674">
    <property type="term" value="F:protein serine/threonine kinase activity"/>
    <property type="evidence" value="ECO:0007669"/>
    <property type="project" value="TreeGrafter"/>
</dbReference>
<dbReference type="InterPro" id="IPR008271">
    <property type="entry name" value="Ser/Thr_kinase_AS"/>
</dbReference>
<comment type="subcellular location">
    <subcellularLocation>
        <location evidence="1">Host cell</location>
    </subcellularLocation>
    <subcellularLocation>
        <location evidence="2">Secreted</location>
    </subcellularLocation>
</comment>
<sequence>MDNKPSLDDLFAVEIANTKSVSLLKTAIKAAMIQTFADIEAPRLHLWKVNIPTRDDAVFEEKLEAYMKNDHKILEYLRPAKLLYDIFPKQHDAHQLSIIIKEPSVYRKEEEEEEENEHYQMFRQIILTVQKKGEFSHSDEALNGIAMWTAELPAFVKVVEGNLNTKRDLPVRDKEALLREFDLSPNYDFGTSYKFTQRRGRERRREELLELTHFRFGSQSWLLSMLLKVKGEGNASYPYTPESDFSVWKGGYPILLCEIHSINSNDEARLHLQAAYCVRLANHQLQQEGKKKEAVIVVIYVSEDFKAHLRLFFEAEKGEVEDGPPRRVTRSSHAALALAPTFENGPPVPTIFYTEEVFQLDHTPDQADPETVGTDRLRGRGRGLEMSAFQADKYQLVDTNDPLLNERDDIYRVRQIGDESKTIYAAKRLHKDLKELKILQALETVERRCENINCLVDTIKSSVGKCIVLPKLKCVGNELSLGSDGGALRGHYIDLSRDLAREMTFLHDQNIAHLDVKPNNLVYTSEYHLQIIDFDLSVFVESEDEEMKGYIGSEGYMAPEIESWDGEVPYSPIKADRFSCGIVFKDFADVHDGDDEGLRLAKSRRTALHDNDNIIGIVRATAVRHNGRSQRLVAPNTKAQAALTRSVAHAGINQRSQRATLKPTIATHSRPVPHLFVVSAKAEKALLEYLRAYIIYCEHPNDKEKELDDMLYRMHWMQALPLPLCMYLYVL</sequence>
<dbReference type="Proteomes" id="UP000308199">
    <property type="component" value="Unassembled WGS sequence"/>
</dbReference>
<dbReference type="PANTHER" id="PTHR44167">
    <property type="entry name" value="OVARIAN-SPECIFIC SERINE/THREONINE-PROTEIN KINASE LOK-RELATED"/>
    <property type="match status" value="1"/>
</dbReference>
<dbReference type="Gene3D" id="3.40.47.10">
    <property type="match status" value="1"/>
</dbReference>
<dbReference type="GO" id="GO:0005634">
    <property type="term" value="C:nucleus"/>
    <property type="evidence" value="ECO:0007669"/>
    <property type="project" value="TreeGrafter"/>
</dbReference>
<keyword evidence="3" id="KW-0964">Secreted</keyword>
<dbReference type="PROSITE" id="PS00108">
    <property type="entry name" value="PROTEIN_KINASE_ST"/>
    <property type="match status" value="1"/>
</dbReference>
<evidence type="ECO:0000313" key="5">
    <source>
        <dbReference type="EMBL" id="THH09675.1"/>
    </source>
</evidence>
<name>A0A4S4LDG1_9AGAM</name>
<keyword evidence="6" id="KW-1185">Reference proteome</keyword>
<comment type="caution">
    <text evidence="5">The sequence shown here is derived from an EMBL/GenBank/DDBJ whole genome shotgun (WGS) entry which is preliminary data.</text>
</comment>
<gene>
    <name evidence="5" type="ORF">EW145_g1855</name>
</gene>
<dbReference type="GO" id="GO:0016746">
    <property type="term" value="F:acyltransferase activity"/>
    <property type="evidence" value="ECO:0007669"/>
    <property type="project" value="InterPro"/>
</dbReference>
<evidence type="ECO:0000259" key="4">
    <source>
        <dbReference type="PROSITE" id="PS50011"/>
    </source>
</evidence>
<dbReference type="PROSITE" id="PS50011">
    <property type="entry name" value="PROTEIN_KINASE_DOM"/>
    <property type="match status" value="1"/>
</dbReference>
<reference evidence="5 6" key="1">
    <citation type="submission" date="2019-02" db="EMBL/GenBank/DDBJ databases">
        <title>Genome sequencing of the rare red list fungi Phellinidium pouzarii.</title>
        <authorList>
            <person name="Buettner E."/>
            <person name="Kellner H."/>
        </authorList>
    </citation>
    <scope>NUCLEOTIDE SEQUENCE [LARGE SCALE GENOMIC DNA]</scope>
    <source>
        <strain evidence="5 6">DSM 108285</strain>
    </source>
</reference>
<dbReference type="InterPro" id="IPR045379">
    <property type="entry name" value="Crinkler_N"/>
</dbReference>
<dbReference type="InterPro" id="IPR011009">
    <property type="entry name" value="Kinase-like_dom_sf"/>
</dbReference>
<dbReference type="AlphaFoldDB" id="A0A4S4LDG1"/>
<dbReference type="SUPFAM" id="SSF56112">
    <property type="entry name" value="Protein kinase-like (PK-like)"/>
    <property type="match status" value="1"/>
</dbReference>
<evidence type="ECO:0000256" key="1">
    <source>
        <dbReference type="ARBA" id="ARBA00004340"/>
    </source>
</evidence>
<evidence type="ECO:0000313" key="6">
    <source>
        <dbReference type="Proteomes" id="UP000308199"/>
    </source>
</evidence>
<evidence type="ECO:0000256" key="2">
    <source>
        <dbReference type="ARBA" id="ARBA00004613"/>
    </source>
</evidence>
<evidence type="ECO:0000256" key="3">
    <source>
        <dbReference type="ARBA" id="ARBA00022525"/>
    </source>
</evidence>
<dbReference type="InterPro" id="IPR016039">
    <property type="entry name" value="Thiolase-like"/>
</dbReference>
<proteinExistence type="predicted"/>
<dbReference type="SMART" id="SM00220">
    <property type="entry name" value="S_TKc"/>
    <property type="match status" value="1"/>
</dbReference>
<dbReference type="GO" id="GO:0044773">
    <property type="term" value="P:mitotic DNA damage checkpoint signaling"/>
    <property type="evidence" value="ECO:0007669"/>
    <property type="project" value="TreeGrafter"/>
</dbReference>
<accession>A0A4S4LDG1</accession>
<feature type="domain" description="Protein kinase" evidence="4">
    <location>
        <begin position="374"/>
        <end position="677"/>
    </location>
</feature>
<dbReference type="Pfam" id="PF00069">
    <property type="entry name" value="Pkinase"/>
    <property type="match status" value="1"/>
</dbReference>
<dbReference type="OrthoDB" id="2673191at2759"/>
<dbReference type="PANTHER" id="PTHR44167:SF30">
    <property type="entry name" value="PHOSPHORYLASE KINASE"/>
    <property type="match status" value="1"/>
</dbReference>
<organism evidence="5 6">
    <name type="scientific">Phellinidium pouzarii</name>
    <dbReference type="NCBI Taxonomy" id="167371"/>
    <lineage>
        <taxon>Eukaryota</taxon>
        <taxon>Fungi</taxon>
        <taxon>Dikarya</taxon>
        <taxon>Basidiomycota</taxon>
        <taxon>Agaricomycotina</taxon>
        <taxon>Agaricomycetes</taxon>
        <taxon>Hymenochaetales</taxon>
        <taxon>Hymenochaetaceae</taxon>
        <taxon>Phellinidium</taxon>
    </lineage>
</organism>
<dbReference type="Pfam" id="PF20147">
    <property type="entry name" value="Crinkler"/>
    <property type="match status" value="1"/>
</dbReference>